<keyword evidence="2" id="KW-1185">Reference proteome</keyword>
<evidence type="ECO:0000313" key="2">
    <source>
        <dbReference type="Proteomes" id="UP001185254"/>
    </source>
</evidence>
<comment type="caution">
    <text evidence="1">The sequence shown here is derived from an EMBL/GenBank/DDBJ whole genome shotgun (WGS) entry which is preliminary data.</text>
</comment>
<reference evidence="1 2" key="1">
    <citation type="submission" date="2023-07" db="EMBL/GenBank/DDBJ databases">
        <title>Sorghum-associated microbial communities from plants grown in Nebraska, USA.</title>
        <authorList>
            <person name="Schachtman D."/>
        </authorList>
    </citation>
    <scope>NUCLEOTIDE SEQUENCE [LARGE SCALE GENOMIC DNA]</scope>
    <source>
        <strain evidence="1 2">DS1039</strain>
    </source>
</reference>
<dbReference type="Proteomes" id="UP001185254">
    <property type="component" value="Unassembled WGS sequence"/>
</dbReference>
<protein>
    <submittedName>
        <fullName evidence="1">Uncharacterized protein</fullName>
    </submittedName>
</protein>
<evidence type="ECO:0000313" key="1">
    <source>
        <dbReference type="EMBL" id="MDR6378192.1"/>
    </source>
</evidence>
<proteinExistence type="predicted"/>
<name>A0ABU1L4X3_9BURK</name>
<accession>A0ABU1L4X3</accession>
<organism evidence="1 2">
    <name type="scientific">Paraburkholderia caledonica</name>
    <dbReference type="NCBI Taxonomy" id="134536"/>
    <lineage>
        <taxon>Bacteria</taxon>
        <taxon>Pseudomonadati</taxon>
        <taxon>Pseudomonadota</taxon>
        <taxon>Betaproteobacteria</taxon>
        <taxon>Burkholderiales</taxon>
        <taxon>Burkholderiaceae</taxon>
        <taxon>Paraburkholderia</taxon>
    </lineage>
</organism>
<dbReference type="EMBL" id="JAVDQN010000004">
    <property type="protein sequence ID" value="MDR6378192.1"/>
    <property type="molecule type" value="Genomic_DNA"/>
</dbReference>
<gene>
    <name evidence="1" type="ORF">J2776_004912</name>
</gene>
<sequence>MPHPIASGFFAGVGRAATERGRADYYPCSGGPALRARHRFVTLRNAAHRFESAAFDALIVINWHGVWLC</sequence>